<dbReference type="KEGG" id="smas:HUE87_03965"/>
<dbReference type="Proteomes" id="UP000593836">
    <property type="component" value="Chromosome"/>
</dbReference>
<dbReference type="EMBL" id="CP054493">
    <property type="protein sequence ID" value="QOY55401.1"/>
    <property type="molecule type" value="Genomic_DNA"/>
</dbReference>
<accession>A0A7S7M1G8</accession>
<protein>
    <submittedName>
        <fullName evidence="1">Uncharacterized protein</fullName>
    </submittedName>
</protein>
<sequence length="183" mass="21739">MNKDKQIKKILDDLVTTIKDLSRKQKDILNKVYTSTNNKNINRTELSKEDKEFYKDLVTIVVTDSDNKENDIQVLLDGNTVAIELYKQNTKTYNELLKYALNVYELYDNIKVPYLDEVKVNVISTKEFITADEFTLLYGYSKSWQTNRRNRVHNRLEKSSKDGCKIQYNANELRKWFDNEFNR</sequence>
<evidence type="ECO:0000313" key="2">
    <source>
        <dbReference type="Proteomes" id="UP000593836"/>
    </source>
</evidence>
<reference evidence="1 2" key="1">
    <citation type="submission" date="2020-05" db="EMBL/GenBank/DDBJ databases">
        <title>Sulfurimonas marisnigri, sp. nov., and Sulfurimonas baltica, sp. nov., manganese oxide reducing chemolithoautotrophs of the class Epsilonproteobacteria isolated from the pelagic redoxclines of the Black and Baltic Seas and emended description of the genus Sulfurimonas.</title>
        <authorList>
            <person name="Henkel J.V."/>
            <person name="Laudan C."/>
            <person name="Werner J."/>
            <person name="Neu T."/>
            <person name="Plewe S."/>
            <person name="Sproer C."/>
            <person name="Bunk B."/>
            <person name="Schulz-Vogt H.N."/>
        </authorList>
    </citation>
    <scope>NUCLEOTIDE SEQUENCE [LARGE SCALE GENOMIC DNA]</scope>
    <source>
        <strain evidence="1 2">SoZ1</strain>
    </source>
</reference>
<dbReference type="RefSeq" id="WP_194367441.1">
    <property type="nucleotide sequence ID" value="NZ_CP054493.1"/>
</dbReference>
<evidence type="ECO:0000313" key="1">
    <source>
        <dbReference type="EMBL" id="QOY55401.1"/>
    </source>
</evidence>
<name>A0A7S7M1G8_9BACT</name>
<organism evidence="1 2">
    <name type="scientific">Candidatus Sulfurimonas marisnigri</name>
    <dbReference type="NCBI Taxonomy" id="2740405"/>
    <lineage>
        <taxon>Bacteria</taxon>
        <taxon>Pseudomonadati</taxon>
        <taxon>Campylobacterota</taxon>
        <taxon>Epsilonproteobacteria</taxon>
        <taxon>Campylobacterales</taxon>
        <taxon>Sulfurimonadaceae</taxon>
        <taxon>Sulfurimonas</taxon>
    </lineage>
</organism>
<gene>
    <name evidence="1" type="ORF">HUE87_03965</name>
</gene>
<proteinExistence type="predicted"/>
<dbReference type="AlphaFoldDB" id="A0A7S7M1G8"/>
<keyword evidence="2" id="KW-1185">Reference proteome</keyword>